<reference evidence="4" key="1">
    <citation type="submission" date="2021-03" db="EMBL/GenBank/DDBJ databases">
        <title>Whole Genome Sequence of Bradyrhizobium sp. Strain 144S4.</title>
        <authorList>
            <person name="Bromfield E.S.P."/>
            <person name="Cloutier S."/>
        </authorList>
    </citation>
    <scope>NUCLEOTIDE SEQUENCE [LARGE SCALE GENOMIC DNA]</scope>
    <source>
        <strain evidence="4">144S4</strain>
    </source>
</reference>
<evidence type="ECO:0000313" key="4">
    <source>
        <dbReference type="EMBL" id="MBO1865129.1"/>
    </source>
</evidence>
<dbReference type="AlphaFoldDB" id="A0A939MD05"/>
<evidence type="ECO:0000256" key="2">
    <source>
        <dbReference type="ARBA" id="ARBA00023136"/>
    </source>
</evidence>
<keyword evidence="2" id="KW-0472">Membrane</keyword>
<dbReference type="SUPFAM" id="SSF56935">
    <property type="entry name" value="Porins"/>
    <property type="match status" value="1"/>
</dbReference>
<name>A0A939MD05_9BRAD</name>
<evidence type="ECO:0000313" key="6">
    <source>
        <dbReference type="Proteomes" id="UP000664702"/>
    </source>
</evidence>
<reference evidence="5 6" key="2">
    <citation type="journal article" date="2022" name="Int. J. Syst. Evol. Microbiol.">
        <title>Strains of Bradyrhizobium barranii sp. nov. associated with legumes native to Canada are symbionts of soybeans and belong to different subspecies (subsp. barranii subsp. nov. and subsp. apii subsp. nov.) and symbiovars (sv. glycinearum and sv. septentrionale).</title>
        <authorList>
            <person name="Bromfield E.S.P."/>
            <person name="Cloutier S."/>
            <person name="Wasai-Hara S."/>
            <person name="Minamisawa K."/>
        </authorList>
    </citation>
    <scope>NUCLEOTIDE SEQUENCE [LARGE SCALE GENOMIC DNA]</scope>
    <source>
        <strain evidence="5 6">144S4</strain>
    </source>
</reference>
<accession>A0A939MD05</accession>
<dbReference type="InterPro" id="IPR036942">
    <property type="entry name" value="Beta-barrel_TonB_sf"/>
</dbReference>
<organism evidence="4">
    <name type="scientific">Bradyrhizobium barranii subsp. barranii</name>
    <dbReference type="NCBI Taxonomy" id="2823807"/>
    <lineage>
        <taxon>Bacteria</taxon>
        <taxon>Pseudomonadati</taxon>
        <taxon>Pseudomonadota</taxon>
        <taxon>Alphaproteobacteria</taxon>
        <taxon>Hyphomicrobiales</taxon>
        <taxon>Nitrobacteraceae</taxon>
        <taxon>Bradyrhizobium</taxon>
        <taxon>Bradyrhizobium barranii</taxon>
    </lineage>
</organism>
<protein>
    <submittedName>
        <fullName evidence="4">TonB-dependent receptor</fullName>
    </submittedName>
</protein>
<dbReference type="Gene3D" id="2.40.170.20">
    <property type="entry name" value="TonB-dependent receptor, beta-barrel domain"/>
    <property type="match status" value="1"/>
</dbReference>
<gene>
    <name evidence="5" type="ORF">J4G43_028820</name>
    <name evidence="4" type="ORF">J4G43_30810</name>
</gene>
<proteinExistence type="predicted"/>
<dbReference type="RefSeq" id="WP_208087037.1">
    <property type="nucleotide sequence ID" value="NZ_CP086136.1"/>
</dbReference>
<keyword evidence="4" id="KW-0675">Receptor</keyword>
<evidence type="ECO:0000313" key="5">
    <source>
        <dbReference type="EMBL" id="UEM08758.1"/>
    </source>
</evidence>
<dbReference type="GO" id="GO:0009279">
    <property type="term" value="C:cell outer membrane"/>
    <property type="evidence" value="ECO:0007669"/>
    <property type="project" value="UniProtKB-SubCell"/>
</dbReference>
<dbReference type="EMBL" id="CP086136">
    <property type="protein sequence ID" value="UEM08758.1"/>
    <property type="molecule type" value="Genomic_DNA"/>
</dbReference>
<sequence length="78" mass="8569">MLHVGSFVDGNRDFSILRLLAPAYTVVNVAAEYLVTDQVKVFGRVDNLANVHYQNPTGFLQPGLGVYGGIRLANYDAR</sequence>
<dbReference type="Proteomes" id="UP000664702">
    <property type="component" value="Chromosome"/>
</dbReference>
<evidence type="ECO:0000256" key="3">
    <source>
        <dbReference type="ARBA" id="ARBA00023237"/>
    </source>
</evidence>
<keyword evidence="3" id="KW-0998">Cell outer membrane</keyword>
<dbReference type="EMBL" id="JAGEMI010000001">
    <property type="protein sequence ID" value="MBO1865129.1"/>
    <property type="molecule type" value="Genomic_DNA"/>
</dbReference>
<dbReference type="KEGG" id="bban:J4G43_028820"/>
<evidence type="ECO:0000256" key="1">
    <source>
        <dbReference type="ARBA" id="ARBA00004442"/>
    </source>
</evidence>
<comment type="subcellular location">
    <subcellularLocation>
        <location evidence="1">Cell outer membrane</location>
    </subcellularLocation>
</comment>